<proteinExistence type="predicted"/>
<dbReference type="Proteomes" id="UP001210120">
    <property type="component" value="Chromosome"/>
</dbReference>
<evidence type="ECO:0000313" key="1">
    <source>
        <dbReference type="EMBL" id="WBL31313.1"/>
    </source>
</evidence>
<protein>
    <submittedName>
        <fullName evidence="1">Uncharacterized protein</fullName>
    </submittedName>
</protein>
<organism evidence="1 2">
    <name type="scientific">Candidatus Phytoplasma sacchari</name>
    <dbReference type="NCBI Taxonomy" id="2609813"/>
    <lineage>
        <taxon>Bacteria</taxon>
        <taxon>Bacillati</taxon>
        <taxon>Mycoplasmatota</taxon>
        <taxon>Mollicutes</taxon>
        <taxon>Acholeplasmatales</taxon>
        <taxon>Acholeplasmataceae</taxon>
        <taxon>Candidatus Phytoplasma</taxon>
        <taxon>16SrXI (Rice yellow dwarf group)</taxon>
    </lineage>
</organism>
<reference evidence="1" key="1">
    <citation type="submission" date="2022-12" db="EMBL/GenBank/DDBJ databases">
        <title>Genomic Characterization of Candidatus Phytoplasma sacchari in China.</title>
        <authorList>
            <person name="Zhang R.-Y."/>
        </authorList>
    </citation>
    <scope>NUCLEOTIDE SEQUENCE [LARGE SCALE GENOMIC DNA]</scope>
    <source>
        <strain evidence="1">SCWL1</strain>
    </source>
</reference>
<dbReference type="EMBL" id="CP115156">
    <property type="protein sequence ID" value="WBL31313.1"/>
    <property type="molecule type" value="Genomic_DNA"/>
</dbReference>
<evidence type="ECO:0000313" key="2">
    <source>
        <dbReference type="Proteomes" id="UP001210120"/>
    </source>
</evidence>
<keyword evidence="2" id="KW-1185">Reference proteome</keyword>
<name>A0ABY7M395_9MOLU</name>
<sequence length="96" mass="11489">MYYCSLSLSFTAKQYLLYLKESLLSRAFLNFFLKRKKEKLSVRRKRCKKRLGERSPFFSFLKLKRINSSKNDLMIKKEKEKKKKSVSSACTKDKAF</sequence>
<accession>A0ABY7M395</accession>
<gene>
    <name evidence="1" type="ORF">O7R10_01745</name>
</gene>